<dbReference type="PANTHER" id="PTHR21094">
    <property type="entry name" value="GOS-28 SNARE- RELATED"/>
    <property type="match status" value="1"/>
</dbReference>
<keyword evidence="3 9" id="KW-0813">Transport</keyword>
<evidence type="ECO:0000256" key="4">
    <source>
        <dbReference type="ARBA" id="ARBA00022692"/>
    </source>
</evidence>
<proteinExistence type="inferred from homology"/>
<keyword evidence="7 9" id="KW-0333">Golgi apparatus</keyword>
<dbReference type="InterPro" id="IPR023601">
    <property type="entry name" value="Golgi_SNAP_su1"/>
</dbReference>
<name>A0ABP0TIB0_9BRYO</name>
<comment type="function">
    <text evidence="9">Involved in transport from the ER to the Golgi apparatus as well as in intra-Golgi transport. It belongs to a super-family of proteins called t-SNAREs or soluble NSF (N-ethylmaleimide-sensitive factor) attachment protein receptor.</text>
</comment>
<evidence type="ECO:0000256" key="2">
    <source>
        <dbReference type="ARBA" id="ARBA00008473"/>
    </source>
</evidence>
<evidence type="ECO:0000256" key="9">
    <source>
        <dbReference type="PIRNR" id="PIRNR027109"/>
    </source>
</evidence>
<evidence type="ECO:0000256" key="8">
    <source>
        <dbReference type="ARBA" id="ARBA00023136"/>
    </source>
</evidence>
<evidence type="ECO:0000313" key="11">
    <source>
        <dbReference type="EMBL" id="CAK9197241.1"/>
    </source>
</evidence>
<comment type="subcellular location">
    <subcellularLocation>
        <location evidence="1">Golgi apparatus membrane</location>
        <topology evidence="1">Single-pass type IV membrane protein</topology>
    </subcellularLocation>
</comment>
<sequence>MDEGDGGWEELRKEARKVEGDLDVKLSSYNKLGGMLAHGGFVDVGSGAEGVGGDGSWKSMEMEIESLLEKLLDINDAMSRCVAAAISTTSVTQKLARHRDILHEFTQEFRRTKNNISLMREHAELLTSVRNDISEYKASGSLSPGPSLLRERGAIHGNILQVDEVINQAQATKGALAAQRSAFMEIQGKLKQLADRFPVVRGLLGAIKRKRSKDTLILAGVITACSLFLIIYWISK</sequence>
<comment type="similarity">
    <text evidence="2 9">Belongs to the GOSR1 family.</text>
</comment>
<keyword evidence="12" id="KW-1185">Reference proteome</keyword>
<protein>
    <recommendedName>
        <fullName evidence="9">Golgi SNAP receptor complex member 1</fullName>
    </recommendedName>
</protein>
<evidence type="ECO:0000256" key="5">
    <source>
        <dbReference type="ARBA" id="ARBA00022927"/>
    </source>
</evidence>
<evidence type="ECO:0000256" key="3">
    <source>
        <dbReference type="ARBA" id="ARBA00022448"/>
    </source>
</evidence>
<organism evidence="11 12">
    <name type="scientific">Sphagnum troendelagicum</name>
    <dbReference type="NCBI Taxonomy" id="128251"/>
    <lineage>
        <taxon>Eukaryota</taxon>
        <taxon>Viridiplantae</taxon>
        <taxon>Streptophyta</taxon>
        <taxon>Embryophyta</taxon>
        <taxon>Bryophyta</taxon>
        <taxon>Sphagnophytina</taxon>
        <taxon>Sphagnopsida</taxon>
        <taxon>Sphagnales</taxon>
        <taxon>Sphagnaceae</taxon>
        <taxon>Sphagnum</taxon>
    </lineage>
</organism>
<keyword evidence="4 10" id="KW-0812">Transmembrane</keyword>
<evidence type="ECO:0000313" key="12">
    <source>
        <dbReference type="Proteomes" id="UP001497512"/>
    </source>
</evidence>
<evidence type="ECO:0000256" key="7">
    <source>
        <dbReference type="ARBA" id="ARBA00023034"/>
    </source>
</evidence>
<reference evidence="11" key="1">
    <citation type="submission" date="2024-02" db="EMBL/GenBank/DDBJ databases">
        <authorList>
            <consortium name="ELIXIR-Norway"/>
            <consortium name="Elixir Norway"/>
        </authorList>
    </citation>
    <scope>NUCLEOTIDE SEQUENCE</scope>
</reference>
<feature type="transmembrane region" description="Helical" evidence="10">
    <location>
        <begin position="216"/>
        <end position="235"/>
    </location>
</feature>
<keyword evidence="8 9" id="KW-0472">Membrane</keyword>
<dbReference type="PANTHER" id="PTHR21094:SF2">
    <property type="entry name" value="GOLGI SNAP RECEPTOR COMPLEX MEMBER 1"/>
    <property type="match status" value="1"/>
</dbReference>
<evidence type="ECO:0000256" key="6">
    <source>
        <dbReference type="ARBA" id="ARBA00022989"/>
    </source>
</evidence>
<keyword evidence="6 10" id="KW-1133">Transmembrane helix</keyword>
<accession>A0ABP0TIB0</accession>
<gene>
    <name evidence="11" type="ORF">CSSPTR1EN2_LOCUS3876</name>
</gene>
<dbReference type="EMBL" id="OZ019903">
    <property type="protein sequence ID" value="CAK9197241.1"/>
    <property type="molecule type" value="Genomic_DNA"/>
</dbReference>
<evidence type="ECO:0000256" key="10">
    <source>
        <dbReference type="SAM" id="Phobius"/>
    </source>
</evidence>
<keyword evidence="5 9" id="KW-0653">Protein transport</keyword>
<comment type="subunit">
    <text evidence="9">Component of several multiprotein Golgi SNARE complexes.</text>
</comment>
<evidence type="ECO:0000256" key="1">
    <source>
        <dbReference type="ARBA" id="ARBA00004409"/>
    </source>
</evidence>
<dbReference type="Proteomes" id="UP001497512">
    <property type="component" value="Chromosome 11"/>
</dbReference>
<dbReference type="Pfam" id="PF12352">
    <property type="entry name" value="V-SNARE_C"/>
    <property type="match status" value="1"/>
</dbReference>
<dbReference type="PIRSF" id="PIRSF027109">
    <property type="entry name" value="Golgi_SNARE"/>
    <property type="match status" value="1"/>
</dbReference>
<keyword evidence="9" id="KW-0931">ER-Golgi transport</keyword>